<feature type="domain" description="Purine catabolism PurC-like" evidence="1">
    <location>
        <begin position="19"/>
        <end position="132"/>
    </location>
</feature>
<dbReference type="Gene3D" id="1.10.10.2840">
    <property type="entry name" value="PucR C-terminal helix-turn-helix domain"/>
    <property type="match status" value="1"/>
</dbReference>
<dbReference type="eggNOG" id="COG2508">
    <property type="taxonomic scope" value="Bacteria"/>
</dbReference>
<feature type="domain" description="PucR C-terminal helix-turn-helix" evidence="2">
    <location>
        <begin position="453"/>
        <end position="510"/>
    </location>
</feature>
<evidence type="ECO:0000313" key="3">
    <source>
        <dbReference type="EMBL" id="AAZ55830.1"/>
    </source>
</evidence>
<accession>Q47NY9</accession>
<dbReference type="InterPro" id="IPR042070">
    <property type="entry name" value="PucR_C-HTH_sf"/>
</dbReference>
<dbReference type="KEGG" id="tfu:Tfu_1795"/>
<name>Q47NY9_THEFY</name>
<dbReference type="Pfam" id="PF13556">
    <property type="entry name" value="HTH_30"/>
    <property type="match status" value="1"/>
</dbReference>
<dbReference type="InterPro" id="IPR012914">
    <property type="entry name" value="PucR_dom"/>
</dbReference>
<dbReference type="InterPro" id="IPR051448">
    <property type="entry name" value="CdaR-like_regulators"/>
</dbReference>
<dbReference type="AlphaFoldDB" id="Q47NY9"/>
<evidence type="ECO:0000259" key="1">
    <source>
        <dbReference type="Pfam" id="PF07905"/>
    </source>
</evidence>
<reference evidence="3" key="1">
    <citation type="submission" date="2005-07" db="EMBL/GenBank/DDBJ databases">
        <title>Complete sequence of Thermobifida fusca YX.</title>
        <authorList>
            <consortium name="US DOE Joint Genome Institute"/>
            <person name="Copeland A."/>
            <person name="Lucas S."/>
            <person name="Lapidus A."/>
            <person name="Barry K."/>
            <person name="Detter J.C."/>
            <person name="Glavina T."/>
            <person name="Hammon N."/>
            <person name="Israni S."/>
            <person name="Pitluck S."/>
            <person name="Di Bartolo G."/>
            <person name="Chain P."/>
            <person name="Schmutz J."/>
            <person name="Larimer F."/>
            <person name="Land M."/>
            <person name="Lykidis A."/>
            <person name="Richardson P."/>
        </authorList>
    </citation>
    <scope>NUCLEOTIDE SEQUENCE</scope>
    <source>
        <strain evidence="3">YX</strain>
    </source>
</reference>
<dbReference type="InterPro" id="IPR025736">
    <property type="entry name" value="PucR_C-HTH_dom"/>
</dbReference>
<sequence>MQYAQFAGGRPLTMRALTARPDLEIRIRAGHGGLDRTVRWAHVTELHDPVRWLRGGELVLTVGLNVGATEAEQRAYVARLDTAGCAGLGFALDTWLTEIPPAMVDEAEQRNMPLLSVEGNTPFIAIVEAVAEHYATEQLRLQGKMLTAQDAMVRSALRTGLPGVVTELAKAVAGEALLLDQNGLTTHSVPGGEHPWHSTVRSAVVLDGDRPRGMSILADGDATILLQNLRAGGSTLGWLALRCSSPASAPTRMLTNHAASLLTMHLLRSRDARRLHHHARAPLLRLLVTDRTAGASAARLLTLPPPPFEVVHLATDRPDTLVDQVVDALADVMGSGPALDRAALCALDDGVLVVLPESRTRPRLGELLFTDLAARPEGPRAAGACQARGSAYLADAANRARRIAASGPGYRHAADTEAWSLLRDSLPAEASEEFQQTVLGALREHDARNGTELVATLRSYLEHNCGIEATARALGVHRNTLRARLRTAERVMGRSLDVPRHRLELWAALALDAGSAPGP</sequence>
<dbReference type="HOGENOM" id="CLU_017436_2_1_11"/>
<proteinExistence type="predicted"/>
<dbReference type="PANTHER" id="PTHR33744:SF1">
    <property type="entry name" value="DNA-BINDING TRANSCRIPTIONAL ACTIVATOR ADER"/>
    <property type="match status" value="1"/>
</dbReference>
<gene>
    <name evidence="3" type="ordered locus">Tfu_1795</name>
</gene>
<organism evidence="3">
    <name type="scientific">Thermobifida fusca (strain YX)</name>
    <dbReference type="NCBI Taxonomy" id="269800"/>
    <lineage>
        <taxon>Bacteria</taxon>
        <taxon>Bacillati</taxon>
        <taxon>Actinomycetota</taxon>
        <taxon>Actinomycetes</taxon>
        <taxon>Streptosporangiales</taxon>
        <taxon>Nocardiopsidaceae</taxon>
        <taxon>Thermobifida</taxon>
    </lineage>
</organism>
<evidence type="ECO:0000259" key="2">
    <source>
        <dbReference type="Pfam" id="PF13556"/>
    </source>
</evidence>
<dbReference type="EMBL" id="CP000088">
    <property type="protein sequence ID" value="AAZ55830.1"/>
    <property type="molecule type" value="Genomic_DNA"/>
</dbReference>
<dbReference type="STRING" id="269800.Tfu_1795"/>
<dbReference type="Pfam" id="PF07905">
    <property type="entry name" value="PucR"/>
    <property type="match status" value="1"/>
</dbReference>
<protein>
    <submittedName>
        <fullName evidence="3">Helix-turn-helix, Fis-type</fullName>
    </submittedName>
</protein>
<dbReference type="PANTHER" id="PTHR33744">
    <property type="entry name" value="CARBOHYDRATE DIACID REGULATOR"/>
    <property type="match status" value="1"/>
</dbReference>